<gene>
    <name evidence="1" type="ORF">M878_44850</name>
</gene>
<name>V6JF43_STRRC</name>
<accession>V6JF43</accession>
<dbReference type="AlphaFoldDB" id="V6JF43"/>
<dbReference type="STRING" id="1352936.M878_44850"/>
<dbReference type="HOGENOM" id="CLU_2848091_0_0_11"/>
<keyword evidence="2" id="KW-1185">Reference proteome</keyword>
<dbReference type="SUPFAM" id="SSF54427">
    <property type="entry name" value="NTF2-like"/>
    <property type="match status" value="1"/>
</dbReference>
<proteinExistence type="predicted"/>
<dbReference type="InterPro" id="IPR032710">
    <property type="entry name" value="NTF2-like_dom_sf"/>
</dbReference>
<comment type="caution">
    <text evidence="1">The sequence shown here is derived from an EMBL/GenBank/DDBJ whole genome shotgun (WGS) entry which is preliminary data.</text>
</comment>
<evidence type="ECO:0008006" key="3">
    <source>
        <dbReference type="Google" id="ProtNLM"/>
    </source>
</evidence>
<reference evidence="1 2" key="1">
    <citation type="journal article" date="2014" name="Genome Announc.">
        <title>Draft Genome Sequence of Streptomyces roseochromogenes subsp. oscitans DS 12.976, Producer of the Aminocoumarin Antibiotic Clorobiocin.</title>
        <authorList>
            <person name="Ruckert C."/>
            <person name="Kalinowski J."/>
            <person name="Heide L."/>
            <person name="Apel A.K."/>
        </authorList>
    </citation>
    <scope>NUCLEOTIDE SEQUENCE [LARGE SCALE GENOMIC DNA]</scope>
    <source>
        <strain evidence="1 2">DS 12.976</strain>
    </source>
</reference>
<evidence type="ECO:0000313" key="2">
    <source>
        <dbReference type="Proteomes" id="UP000017984"/>
    </source>
</evidence>
<organism evidence="1 2">
    <name type="scientific">Streptomyces roseochromogenus subsp. oscitans DS 12.976</name>
    <dbReference type="NCBI Taxonomy" id="1352936"/>
    <lineage>
        <taxon>Bacteria</taxon>
        <taxon>Bacillati</taxon>
        <taxon>Actinomycetota</taxon>
        <taxon>Actinomycetes</taxon>
        <taxon>Kitasatosporales</taxon>
        <taxon>Streptomycetaceae</taxon>
        <taxon>Streptomyces</taxon>
    </lineage>
</organism>
<protein>
    <recommendedName>
        <fullName evidence="3">SnoaL-like domain-containing protein</fullName>
    </recommendedName>
</protein>
<dbReference type="EMBL" id="AWQX01000391">
    <property type="protein sequence ID" value="EST18450.1"/>
    <property type="molecule type" value="Genomic_DNA"/>
</dbReference>
<dbReference type="Proteomes" id="UP000017984">
    <property type="component" value="Chromosome"/>
</dbReference>
<sequence length="65" mass="7121">MEVHEALADGDRIAARYTLHSSQRGKCLATEVHFFGHFTADGRMRRAHMATRTVPAHNTGEAGTA</sequence>
<evidence type="ECO:0000313" key="1">
    <source>
        <dbReference type="EMBL" id="EST18450.1"/>
    </source>
</evidence>